<dbReference type="InterPro" id="IPR052719">
    <property type="entry name" value="CvpA-like"/>
</dbReference>
<dbReference type="RefSeq" id="WP_263341794.1">
    <property type="nucleotide sequence ID" value="NZ_JAGSYH010000008.1"/>
</dbReference>
<comment type="subcellular location">
    <subcellularLocation>
        <location evidence="1">Membrane</location>
        <topology evidence="1">Multi-pass membrane protein</topology>
    </subcellularLocation>
</comment>
<evidence type="ECO:0000256" key="1">
    <source>
        <dbReference type="ARBA" id="ARBA00004141"/>
    </source>
</evidence>
<keyword evidence="2 5" id="KW-0812">Transmembrane</keyword>
<dbReference type="Proteomes" id="UP001596091">
    <property type="component" value="Unassembled WGS sequence"/>
</dbReference>
<evidence type="ECO:0000256" key="5">
    <source>
        <dbReference type="SAM" id="Phobius"/>
    </source>
</evidence>
<feature type="transmembrane region" description="Helical" evidence="5">
    <location>
        <begin position="101"/>
        <end position="125"/>
    </location>
</feature>
<gene>
    <name evidence="6" type="ORF">ACFPT7_24580</name>
</gene>
<accession>A0ABW1EML0</accession>
<feature type="transmembrane region" description="Helical" evidence="5">
    <location>
        <begin position="31"/>
        <end position="52"/>
    </location>
</feature>
<evidence type="ECO:0000256" key="3">
    <source>
        <dbReference type="ARBA" id="ARBA00022989"/>
    </source>
</evidence>
<protein>
    <submittedName>
        <fullName evidence="6">CvpA family protein</fullName>
    </submittedName>
</protein>
<name>A0ABW1EML0_9BACT</name>
<feature type="transmembrane region" description="Helical" evidence="5">
    <location>
        <begin position="6"/>
        <end position="24"/>
    </location>
</feature>
<sequence length="179" mass="19275">MNVVDVVILLMLIVSSLLGFRGGFIRSVFSLIGLIAGIAIASWNYLFLAFHVEPFVHSHALASVISFCIIAFLVMILAGLLGILIRSIVRGVGLGWLDHTFGLIFGILRGALLATLCVVLLAAFYPDGNLLKGARLAPYFLGFSQITITVTPGELKTKIENGLQVLEKDSPGWLRPGNP</sequence>
<dbReference type="EMBL" id="JBHSPH010000020">
    <property type="protein sequence ID" value="MFC5865505.1"/>
    <property type="molecule type" value="Genomic_DNA"/>
</dbReference>
<proteinExistence type="predicted"/>
<evidence type="ECO:0000256" key="4">
    <source>
        <dbReference type="ARBA" id="ARBA00023136"/>
    </source>
</evidence>
<dbReference type="PANTHER" id="PTHR36926:SF1">
    <property type="entry name" value="COLICIN V PRODUCTION PROTEIN"/>
    <property type="match status" value="1"/>
</dbReference>
<dbReference type="PANTHER" id="PTHR36926">
    <property type="entry name" value="COLICIN V PRODUCTION PROTEIN"/>
    <property type="match status" value="1"/>
</dbReference>
<keyword evidence="3 5" id="KW-1133">Transmembrane helix</keyword>
<keyword evidence="4 5" id="KW-0472">Membrane</keyword>
<dbReference type="InterPro" id="IPR003825">
    <property type="entry name" value="Colicin-V_CvpA"/>
</dbReference>
<evidence type="ECO:0000313" key="6">
    <source>
        <dbReference type="EMBL" id="MFC5865505.1"/>
    </source>
</evidence>
<organism evidence="6 7">
    <name type="scientific">Acidicapsa dinghuensis</name>
    <dbReference type="NCBI Taxonomy" id="2218256"/>
    <lineage>
        <taxon>Bacteria</taxon>
        <taxon>Pseudomonadati</taxon>
        <taxon>Acidobacteriota</taxon>
        <taxon>Terriglobia</taxon>
        <taxon>Terriglobales</taxon>
        <taxon>Acidobacteriaceae</taxon>
        <taxon>Acidicapsa</taxon>
    </lineage>
</organism>
<evidence type="ECO:0000313" key="7">
    <source>
        <dbReference type="Proteomes" id="UP001596091"/>
    </source>
</evidence>
<dbReference type="Pfam" id="PF02674">
    <property type="entry name" value="Colicin_V"/>
    <property type="match status" value="1"/>
</dbReference>
<comment type="caution">
    <text evidence="6">The sequence shown here is derived from an EMBL/GenBank/DDBJ whole genome shotgun (WGS) entry which is preliminary data.</text>
</comment>
<feature type="transmembrane region" description="Helical" evidence="5">
    <location>
        <begin position="64"/>
        <end position="89"/>
    </location>
</feature>
<keyword evidence="7" id="KW-1185">Reference proteome</keyword>
<reference evidence="7" key="1">
    <citation type="journal article" date="2019" name="Int. J. Syst. Evol. Microbiol.">
        <title>The Global Catalogue of Microorganisms (GCM) 10K type strain sequencing project: providing services to taxonomists for standard genome sequencing and annotation.</title>
        <authorList>
            <consortium name="The Broad Institute Genomics Platform"/>
            <consortium name="The Broad Institute Genome Sequencing Center for Infectious Disease"/>
            <person name="Wu L."/>
            <person name="Ma J."/>
        </authorList>
    </citation>
    <scope>NUCLEOTIDE SEQUENCE [LARGE SCALE GENOMIC DNA]</scope>
    <source>
        <strain evidence="7">JCM 4087</strain>
    </source>
</reference>
<evidence type="ECO:0000256" key="2">
    <source>
        <dbReference type="ARBA" id="ARBA00022692"/>
    </source>
</evidence>